<evidence type="ECO:0000313" key="1">
    <source>
        <dbReference type="EMBL" id="GGZ20275.1"/>
    </source>
</evidence>
<proteinExistence type="predicted"/>
<dbReference type="RefSeq" id="WP_189861974.1">
    <property type="nucleotide sequence ID" value="NZ_BMVW01000009.1"/>
</dbReference>
<name>A0A918PT25_9ACTN</name>
<accession>A0A918PT25</accession>
<reference evidence="1" key="2">
    <citation type="submission" date="2020-09" db="EMBL/GenBank/DDBJ databases">
        <authorList>
            <person name="Sun Q."/>
            <person name="Ohkuma M."/>
        </authorList>
    </citation>
    <scope>NUCLEOTIDE SEQUENCE</scope>
    <source>
        <strain evidence="1">JCM 4815</strain>
    </source>
</reference>
<dbReference type="EMBL" id="BMVW01000009">
    <property type="protein sequence ID" value="GGZ20275.1"/>
    <property type="molecule type" value="Genomic_DNA"/>
</dbReference>
<organism evidence="1 2">
    <name type="scientific">Streptomyces poonensis</name>
    <dbReference type="NCBI Taxonomy" id="68255"/>
    <lineage>
        <taxon>Bacteria</taxon>
        <taxon>Bacillati</taxon>
        <taxon>Actinomycetota</taxon>
        <taxon>Actinomycetes</taxon>
        <taxon>Kitasatosporales</taxon>
        <taxon>Streptomycetaceae</taxon>
        <taxon>Streptomyces</taxon>
    </lineage>
</organism>
<dbReference type="Proteomes" id="UP000622166">
    <property type="component" value="Unassembled WGS sequence"/>
</dbReference>
<sequence length="219" mass="23820">MLTGPEATIVARAGGAIVQGVKGQATTSPQWPALHASLLELHAIVDAWVGAAAESATLIQHKLNGMSSPPRRVRWKGPFNFGGSVTMIGGTSNIAYGVVEGMSQQVSQQLAPKVSFVKRLTPGQRQQAARRNLRNMMRVYCPDLLSEFENATDRRRAWVVANRVALSEALTAQSVDRESLRVWAQEALGTMHDLVVVRDELAALIREKYPMGHGSPEGR</sequence>
<comment type="caution">
    <text evidence="1">The sequence shown here is derived from an EMBL/GenBank/DDBJ whole genome shotgun (WGS) entry which is preliminary data.</text>
</comment>
<keyword evidence="2" id="KW-1185">Reference proteome</keyword>
<dbReference type="AlphaFoldDB" id="A0A918PT25"/>
<evidence type="ECO:0000313" key="2">
    <source>
        <dbReference type="Proteomes" id="UP000622166"/>
    </source>
</evidence>
<reference evidence="1" key="1">
    <citation type="journal article" date="2014" name="Int. J. Syst. Evol. Microbiol.">
        <title>Complete genome sequence of Corynebacterium casei LMG S-19264T (=DSM 44701T), isolated from a smear-ripened cheese.</title>
        <authorList>
            <consortium name="US DOE Joint Genome Institute (JGI-PGF)"/>
            <person name="Walter F."/>
            <person name="Albersmeier A."/>
            <person name="Kalinowski J."/>
            <person name="Ruckert C."/>
        </authorList>
    </citation>
    <scope>NUCLEOTIDE SEQUENCE</scope>
    <source>
        <strain evidence="1">JCM 4815</strain>
    </source>
</reference>
<protein>
    <submittedName>
        <fullName evidence="1">Uncharacterized protein</fullName>
    </submittedName>
</protein>
<gene>
    <name evidence="1" type="ORF">GCM10010365_45720</name>
</gene>